<dbReference type="GO" id="GO:0003676">
    <property type="term" value="F:nucleic acid binding"/>
    <property type="evidence" value="ECO:0007669"/>
    <property type="project" value="InterPro"/>
</dbReference>
<dbReference type="AlphaFoldDB" id="V9KVZ3"/>
<dbReference type="InterPro" id="IPR003690">
    <property type="entry name" value="MTERF"/>
</dbReference>
<proteinExistence type="evidence at transcript level"/>
<keyword evidence="3" id="KW-0809">Transit peptide</keyword>
<keyword evidence="6" id="KW-0804">Transcription</keyword>
<dbReference type="SMART" id="SM00733">
    <property type="entry name" value="Mterf"/>
    <property type="match status" value="6"/>
</dbReference>
<evidence type="ECO:0000256" key="1">
    <source>
        <dbReference type="ARBA" id="ARBA00004173"/>
    </source>
</evidence>
<dbReference type="EMBL" id="JW869948">
    <property type="protein sequence ID" value="AFP02466.1"/>
    <property type="molecule type" value="mRNA"/>
</dbReference>
<evidence type="ECO:0000313" key="9">
    <source>
        <dbReference type="EMBL" id="AFP02466.1"/>
    </source>
</evidence>
<comment type="subcellular location">
    <subcellularLocation>
        <location evidence="1">Mitochondrion</location>
    </subcellularLocation>
</comment>
<evidence type="ECO:0000256" key="6">
    <source>
        <dbReference type="ARBA" id="ARBA00023163"/>
    </source>
</evidence>
<evidence type="ECO:0000256" key="2">
    <source>
        <dbReference type="ARBA" id="ARBA00007692"/>
    </source>
</evidence>
<organism evidence="9">
    <name type="scientific">Callorhinchus milii</name>
    <name type="common">Ghost shark</name>
    <dbReference type="NCBI Taxonomy" id="7868"/>
    <lineage>
        <taxon>Eukaryota</taxon>
        <taxon>Metazoa</taxon>
        <taxon>Chordata</taxon>
        <taxon>Craniata</taxon>
        <taxon>Vertebrata</taxon>
        <taxon>Chondrichthyes</taxon>
        <taxon>Holocephali</taxon>
        <taxon>Chimaeriformes</taxon>
        <taxon>Callorhinchidae</taxon>
        <taxon>Callorhinchus</taxon>
    </lineage>
</organism>
<evidence type="ECO:0000256" key="4">
    <source>
        <dbReference type="ARBA" id="ARBA00023015"/>
    </source>
</evidence>
<dbReference type="PANTHER" id="PTHR13068:SF194">
    <property type="entry name" value="TRANSCRIPTION TERMINATION FACTOR 3, MITOCHONDRIAL"/>
    <property type="match status" value="1"/>
</dbReference>
<dbReference type="InterPro" id="IPR038538">
    <property type="entry name" value="MTERF_sf"/>
</dbReference>
<accession>V9KVZ3</accession>
<dbReference type="GO" id="GO:0005739">
    <property type="term" value="C:mitochondrion"/>
    <property type="evidence" value="ECO:0007669"/>
    <property type="project" value="UniProtKB-SubCell"/>
</dbReference>
<dbReference type="Gene3D" id="1.25.70.10">
    <property type="entry name" value="Transcription termination factor 3, mitochondrial"/>
    <property type="match status" value="1"/>
</dbReference>
<name>V9KVZ3_CALMI</name>
<evidence type="ECO:0000256" key="5">
    <source>
        <dbReference type="ARBA" id="ARBA00023128"/>
    </source>
</evidence>
<dbReference type="Pfam" id="PF02536">
    <property type="entry name" value="mTERF"/>
    <property type="match status" value="1"/>
</dbReference>
<evidence type="ECO:0000256" key="7">
    <source>
        <dbReference type="ARBA" id="ARBA00071275"/>
    </source>
</evidence>
<keyword evidence="4" id="KW-0805">Transcription regulation</keyword>
<dbReference type="GO" id="GO:0006390">
    <property type="term" value="P:mitochondrial transcription"/>
    <property type="evidence" value="ECO:0007669"/>
    <property type="project" value="TreeGrafter"/>
</dbReference>
<protein>
    <recommendedName>
        <fullName evidence="7">Transcription termination factor 3, mitochondrial</fullName>
    </recommendedName>
    <alternativeName>
        <fullName evidence="8">mTERF domain-containing protein 1, mitochondrial</fullName>
    </alternativeName>
</protein>
<evidence type="ECO:0000256" key="3">
    <source>
        <dbReference type="ARBA" id="ARBA00022946"/>
    </source>
</evidence>
<dbReference type="GO" id="GO:0061668">
    <property type="term" value="P:mitochondrial ribosome assembly"/>
    <property type="evidence" value="ECO:0007669"/>
    <property type="project" value="TreeGrafter"/>
</dbReference>
<reference evidence="9" key="1">
    <citation type="journal article" date="2014" name="Nature">
        <title>Elephant shark genome provides unique insights into gnathostome evolution.</title>
        <authorList>
            <consortium name="International Elephant Shark Genome Sequencing Consortium"/>
            <person name="Venkatesh B."/>
            <person name="Lee A.P."/>
            <person name="Ravi V."/>
            <person name="Maurya A.K."/>
            <person name="Lian M.M."/>
            <person name="Swann J.B."/>
            <person name="Ohta Y."/>
            <person name="Flajnik M.F."/>
            <person name="Sutoh Y."/>
            <person name="Kasahara M."/>
            <person name="Hoon S."/>
            <person name="Gangu V."/>
            <person name="Roy S.W."/>
            <person name="Irimia M."/>
            <person name="Korzh V."/>
            <person name="Kondrychyn I."/>
            <person name="Lim Z.W."/>
            <person name="Tay B.H."/>
            <person name="Tohari S."/>
            <person name="Kong K.W."/>
            <person name="Ho S."/>
            <person name="Lorente-Galdos B."/>
            <person name="Quilez J."/>
            <person name="Marques-Bonet T."/>
            <person name="Raney B.J."/>
            <person name="Ingham P.W."/>
            <person name="Tay A."/>
            <person name="Hillier L.W."/>
            <person name="Minx P."/>
            <person name="Boehm T."/>
            <person name="Wilson R.K."/>
            <person name="Brenner S."/>
            <person name="Warren W.C."/>
        </authorList>
    </citation>
    <scope>NUCLEOTIDE SEQUENCE</scope>
    <source>
        <tissue evidence="9">Ovary</tissue>
    </source>
</reference>
<dbReference type="GO" id="GO:0006355">
    <property type="term" value="P:regulation of DNA-templated transcription"/>
    <property type="evidence" value="ECO:0007669"/>
    <property type="project" value="UniProtKB-ARBA"/>
</dbReference>
<dbReference type="FunFam" id="1.25.70.10:FF:000002">
    <property type="entry name" value="transcription termination factor 3, mitochondrial"/>
    <property type="match status" value="1"/>
</dbReference>
<sequence length="415" mass="46863">MATFCHRICHRWSLSRITGLVLISNYKSQVAVPVSAATCRLLSWSSARVTSLAHQSLCGLKNQRSCSSGADPAPQKGGLGVRETSLLLNANCGREKAVASSPAKETFFTDLDVIPLPSPFEEILDEEAVQIEGREVLPPASFTLRDYVDQSDTLSKLVLLGVDLSKLEQRPNVANMLLRLDFDKNVKECLLFLKDLGVEEHQFGAFLTKNPFILTESLGNLQKRVSYLQSKKFNKEAIARMVSKAPYLLNFSVERLDNRLDFYHKELGLNVQKTCELVTRLPSLLTGSLEPVRENLKVYRIEFGFQENELQHMVMKVPKMLVASKKKVTVVFDYLHNIMGIPHLLVTKFPQVFNAKLLRIKERHLFLEHLGRAQYDPVQPNYISLDKLVATPDEVFCVEIAKATLPDFEAFQKTL</sequence>
<dbReference type="PANTHER" id="PTHR13068">
    <property type="entry name" value="CGI-12 PROTEIN-RELATED"/>
    <property type="match status" value="1"/>
</dbReference>
<keyword evidence="5" id="KW-0496">Mitochondrion</keyword>
<evidence type="ECO:0000256" key="8">
    <source>
        <dbReference type="ARBA" id="ARBA00081775"/>
    </source>
</evidence>
<comment type="similarity">
    <text evidence="2">Belongs to the mTERF family.</text>
</comment>